<evidence type="ECO:0000313" key="5">
    <source>
        <dbReference type="EMBL" id="PVZ08928.1"/>
    </source>
</evidence>
<dbReference type="InterPro" id="IPR041698">
    <property type="entry name" value="Methyltransf_25"/>
</dbReference>
<dbReference type="PANTHER" id="PTHR43464">
    <property type="entry name" value="METHYLTRANSFERASE"/>
    <property type="match status" value="1"/>
</dbReference>
<evidence type="ECO:0000256" key="3">
    <source>
        <dbReference type="ARBA" id="ARBA00022691"/>
    </source>
</evidence>
<feature type="domain" description="Methyltransferase" evidence="4">
    <location>
        <begin position="53"/>
        <end position="148"/>
    </location>
</feature>
<sequence>MSRCARAPRTPRTFYGVAVSRAPSFAPVDVVARTLRVELTAARARRGGAAPRVLDVGGGSGTWAVPLAADGCEVTVVDSSANALAVLRSRARDAGVAGGVRAVQGDVDALADAVADAQADLVLGHGLLEYVDDPAEACRALAAAAAPGAAVSLLVAGRFAAVLSRVVAGRLTEARRLLVDPAGRWGPDDPLRRRMDVEEIRTLVEVDGRLAVERVQGHRVLADLVPDGVVEPGGGPPDALAELEDIAAGTPPLRDMASSLHVLARRPV</sequence>
<dbReference type="SUPFAM" id="SSF53335">
    <property type="entry name" value="S-adenosyl-L-methionine-dependent methyltransferases"/>
    <property type="match status" value="1"/>
</dbReference>
<protein>
    <submittedName>
        <fullName evidence="5">Methyltransferase family protein</fullName>
    </submittedName>
</protein>
<keyword evidence="6" id="KW-1185">Reference proteome</keyword>
<dbReference type="InterPro" id="IPR029063">
    <property type="entry name" value="SAM-dependent_MTases_sf"/>
</dbReference>
<proteinExistence type="predicted"/>
<dbReference type="AlphaFoldDB" id="A0A2U1F9T3"/>
<accession>A0A2U1F9T3</accession>
<dbReference type="GO" id="GO:0032259">
    <property type="term" value="P:methylation"/>
    <property type="evidence" value="ECO:0007669"/>
    <property type="project" value="UniProtKB-KW"/>
</dbReference>
<dbReference type="Pfam" id="PF13649">
    <property type="entry name" value="Methyltransf_25"/>
    <property type="match status" value="1"/>
</dbReference>
<dbReference type="GO" id="GO:0008168">
    <property type="term" value="F:methyltransferase activity"/>
    <property type="evidence" value="ECO:0007669"/>
    <property type="project" value="UniProtKB-KW"/>
</dbReference>
<organism evidence="5 6">
    <name type="scientific">Actinomycetospora cinnamomea</name>
    <dbReference type="NCBI Taxonomy" id="663609"/>
    <lineage>
        <taxon>Bacteria</taxon>
        <taxon>Bacillati</taxon>
        <taxon>Actinomycetota</taxon>
        <taxon>Actinomycetes</taxon>
        <taxon>Pseudonocardiales</taxon>
        <taxon>Pseudonocardiaceae</taxon>
        <taxon>Actinomycetospora</taxon>
    </lineage>
</organism>
<evidence type="ECO:0000313" key="6">
    <source>
        <dbReference type="Proteomes" id="UP000245639"/>
    </source>
</evidence>
<dbReference type="Proteomes" id="UP000245639">
    <property type="component" value="Unassembled WGS sequence"/>
</dbReference>
<reference evidence="5 6" key="1">
    <citation type="submission" date="2018-04" db="EMBL/GenBank/DDBJ databases">
        <title>Genomic Encyclopedia of Type Strains, Phase IV (KMG-IV): sequencing the most valuable type-strain genomes for metagenomic binning, comparative biology and taxonomic classification.</title>
        <authorList>
            <person name="Goeker M."/>
        </authorList>
    </citation>
    <scope>NUCLEOTIDE SEQUENCE [LARGE SCALE GENOMIC DNA]</scope>
    <source>
        <strain evidence="5 6">DSM 45771</strain>
    </source>
</reference>
<evidence type="ECO:0000256" key="1">
    <source>
        <dbReference type="ARBA" id="ARBA00022603"/>
    </source>
</evidence>
<evidence type="ECO:0000259" key="4">
    <source>
        <dbReference type="Pfam" id="PF13649"/>
    </source>
</evidence>
<comment type="caution">
    <text evidence="5">The sequence shown here is derived from an EMBL/GenBank/DDBJ whole genome shotgun (WGS) entry which is preliminary data.</text>
</comment>
<name>A0A2U1F9T3_9PSEU</name>
<dbReference type="Gene3D" id="3.40.50.150">
    <property type="entry name" value="Vaccinia Virus protein VP39"/>
    <property type="match status" value="1"/>
</dbReference>
<dbReference type="EMBL" id="QEKW01000007">
    <property type="protein sequence ID" value="PVZ08928.1"/>
    <property type="molecule type" value="Genomic_DNA"/>
</dbReference>
<dbReference type="PANTHER" id="PTHR43464:SF19">
    <property type="entry name" value="UBIQUINONE BIOSYNTHESIS O-METHYLTRANSFERASE, MITOCHONDRIAL"/>
    <property type="match status" value="1"/>
</dbReference>
<keyword evidence="3" id="KW-0949">S-adenosyl-L-methionine</keyword>
<dbReference type="CDD" id="cd02440">
    <property type="entry name" value="AdoMet_MTases"/>
    <property type="match status" value="1"/>
</dbReference>
<gene>
    <name evidence="5" type="ORF">C8D89_10790</name>
</gene>
<evidence type="ECO:0000256" key="2">
    <source>
        <dbReference type="ARBA" id="ARBA00022679"/>
    </source>
</evidence>
<keyword evidence="2 5" id="KW-0808">Transferase</keyword>
<keyword evidence="1 5" id="KW-0489">Methyltransferase</keyword>